<proteinExistence type="predicted"/>
<dbReference type="KEGG" id="dci:108252106"/>
<organism evidence="1 2">
    <name type="scientific">Diaphorina citri</name>
    <name type="common">Asian citrus psyllid</name>
    <dbReference type="NCBI Taxonomy" id="121845"/>
    <lineage>
        <taxon>Eukaryota</taxon>
        <taxon>Metazoa</taxon>
        <taxon>Ecdysozoa</taxon>
        <taxon>Arthropoda</taxon>
        <taxon>Hexapoda</taxon>
        <taxon>Insecta</taxon>
        <taxon>Pterygota</taxon>
        <taxon>Neoptera</taxon>
        <taxon>Paraneoptera</taxon>
        <taxon>Hemiptera</taxon>
        <taxon>Sternorrhyncha</taxon>
        <taxon>Psylloidea</taxon>
        <taxon>Psyllidae</taxon>
        <taxon>Diaphorininae</taxon>
        <taxon>Diaphorina</taxon>
    </lineage>
</organism>
<evidence type="ECO:0000313" key="2">
    <source>
        <dbReference type="RefSeq" id="XP_017298580.1"/>
    </source>
</evidence>
<sequence>MSPAFPYSVEFNDLLKLKNKYGAINVEVHVTESSSYVTFNEYRSGMAPLLIINHTSEDIDFHER</sequence>
<evidence type="ECO:0000313" key="1">
    <source>
        <dbReference type="Proteomes" id="UP000079169"/>
    </source>
</evidence>
<dbReference type="GeneID" id="108252106"/>
<dbReference type="RefSeq" id="XP_017298580.1">
    <property type="nucleotide sequence ID" value="XM_017443091.2"/>
</dbReference>
<name>A0A1S4E8R2_DIACI</name>
<gene>
    <name evidence="2" type="primary">LOC108252106</name>
</gene>
<dbReference type="AlphaFoldDB" id="A0A1S4E8R2"/>
<protein>
    <submittedName>
        <fullName evidence="2">Vacuolar protein sorting-associated protein 13-like</fullName>
    </submittedName>
</protein>
<keyword evidence="1" id="KW-1185">Reference proteome</keyword>
<accession>A0A1S4E8R2</accession>
<dbReference type="STRING" id="121845.A0A1S4E8R2"/>
<dbReference type="PaxDb" id="121845-A0A1S4E8R2"/>
<reference evidence="2" key="1">
    <citation type="submission" date="2025-08" db="UniProtKB">
        <authorList>
            <consortium name="RefSeq"/>
        </authorList>
    </citation>
    <scope>IDENTIFICATION</scope>
</reference>
<dbReference type="Proteomes" id="UP000079169">
    <property type="component" value="Unplaced"/>
</dbReference>